<dbReference type="PROSITE" id="PS51257">
    <property type="entry name" value="PROKAR_LIPOPROTEIN"/>
    <property type="match status" value="1"/>
</dbReference>
<evidence type="ECO:0000313" key="8">
    <source>
        <dbReference type="EMBL" id="AEV98742.1"/>
    </source>
</evidence>
<dbReference type="Proteomes" id="UP000005438">
    <property type="component" value="Chromosome"/>
</dbReference>
<evidence type="ECO:0000256" key="5">
    <source>
        <dbReference type="ARBA" id="ARBA00023237"/>
    </source>
</evidence>
<dbReference type="OrthoDB" id="625727at2"/>
<dbReference type="EMBL" id="CP003178">
    <property type="protein sequence ID" value="AEV98742.1"/>
    <property type="molecule type" value="Genomic_DNA"/>
</dbReference>
<organism evidence="8 9">
    <name type="scientific">Niastella koreensis (strain DSM 17620 / KACC 11465 / NBRC 106392 / GR20-10)</name>
    <dbReference type="NCBI Taxonomy" id="700598"/>
    <lineage>
        <taxon>Bacteria</taxon>
        <taxon>Pseudomonadati</taxon>
        <taxon>Bacteroidota</taxon>
        <taxon>Chitinophagia</taxon>
        <taxon>Chitinophagales</taxon>
        <taxon>Chitinophagaceae</taxon>
        <taxon>Niastella</taxon>
    </lineage>
</organism>
<evidence type="ECO:0000256" key="1">
    <source>
        <dbReference type="ARBA" id="ARBA00004442"/>
    </source>
</evidence>
<dbReference type="Pfam" id="PF14322">
    <property type="entry name" value="SusD-like_3"/>
    <property type="match status" value="1"/>
</dbReference>
<dbReference type="Gene3D" id="1.25.40.390">
    <property type="match status" value="1"/>
</dbReference>
<feature type="domain" description="SusD-like N-terminal" evidence="7">
    <location>
        <begin position="35"/>
        <end position="248"/>
    </location>
</feature>
<evidence type="ECO:0000259" key="6">
    <source>
        <dbReference type="Pfam" id="PF07980"/>
    </source>
</evidence>
<gene>
    <name evidence="8" type="ordered locus">Niako_2398</name>
</gene>
<dbReference type="InterPro" id="IPR012944">
    <property type="entry name" value="SusD_RagB_dom"/>
</dbReference>
<dbReference type="GO" id="GO:0009279">
    <property type="term" value="C:cell outer membrane"/>
    <property type="evidence" value="ECO:0007669"/>
    <property type="project" value="UniProtKB-SubCell"/>
</dbReference>
<evidence type="ECO:0000256" key="2">
    <source>
        <dbReference type="ARBA" id="ARBA00006275"/>
    </source>
</evidence>
<keyword evidence="5" id="KW-0998">Cell outer membrane</keyword>
<evidence type="ECO:0000256" key="4">
    <source>
        <dbReference type="ARBA" id="ARBA00023136"/>
    </source>
</evidence>
<feature type="domain" description="RagB/SusD" evidence="6">
    <location>
        <begin position="348"/>
        <end position="491"/>
    </location>
</feature>
<dbReference type="InterPro" id="IPR033985">
    <property type="entry name" value="SusD-like_N"/>
</dbReference>
<protein>
    <submittedName>
        <fullName evidence="8">RagB/SusD domain-containing protein</fullName>
    </submittedName>
</protein>
<dbReference type="SUPFAM" id="SSF48452">
    <property type="entry name" value="TPR-like"/>
    <property type="match status" value="1"/>
</dbReference>
<reference evidence="8 9" key="1">
    <citation type="submission" date="2011-12" db="EMBL/GenBank/DDBJ databases">
        <title>The complete genome of Niastella koreensis GR20-10.</title>
        <authorList>
            <consortium name="US DOE Joint Genome Institute (JGI-PGF)"/>
            <person name="Lucas S."/>
            <person name="Han J."/>
            <person name="Lapidus A."/>
            <person name="Bruce D."/>
            <person name="Goodwin L."/>
            <person name="Pitluck S."/>
            <person name="Peters L."/>
            <person name="Kyrpides N."/>
            <person name="Mavromatis K."/>
            <person name="Ivanova N."/>
            <person name="Mikhailova N."/>
            <person name="Davenport K."/>
            <person name="Saunders E."/>
            <person name="Detter J.C."/>
            <person name="Tapia R."/>
            <person name="Han C."/>
            <person name="Land M."/>
            <person name="Hauser L."/>
            <person name="Markowitz V."/>
            <person name="Cheng J.-F."/>
            <person name="Hugenholtz P."/>
            <person name="Woyke T."/>
            <person name="Wu D."/>
            <person name="Tindall B."/>
            <person name="Pomrenke H."/>
            <person name="Brambilla E."/>
            <person name="Klenk H.-P."/>
            <person name="Eisen J.A."/>
        </authorList>
    </citation>
    <scope>NUCLEOTIDE SEQUENCE [LARGE SCALE GENOMIC DNA]</scope>
    <source>
        <strain evidence="9">DSM 17620 / KACC 11465 / NBRC 106392 / GR20-10</strain>
    </source>
</reference>
<dbReference type="STRING" id="700598.Niako_2398"/>
<dbReference type="InterPro" id="IPR011990">
    <property type="entry name" value="TPR-like_helical_dom_sf"/>
</dbReference>
<dbReference type="Pfam" id="PF07980">
    <property type="entry name" value="SusD_RagB"/>
    <property type="match status" value="1"/>
</dbReference>
<dbReference type="HOGENOM" id="CLU_015553_3_1_10"/>
<keyword evidence="4" id="KW-0472">Membrane</keyword>
<evidence type="ECO:0000259" key="7">
    <source>
        <dbReference type="Pfam" id="PF14322"/>
    </source>
</evidence>
<accession>G8TLY2</accession>
<dbReference type="eggNOG" id="COG3193">
    <property type="taxonomic scope" value="Bacteria"/>
</dbReference>
<sequence>MQKIIKNLFRSWYSNFSWKFHMIPLSFFALVSCEKFIEVDPPSTVNADNVYSSDATAASVLTGIYTNLSKSNITEFSSGGVTSVSLFAGLSADEIKLFNPNYATYAFYYKNDLSSISAVGTANYWGTIYPIVYVANSAIEGITSSNTLTPSVKNQLLGEARFIRAFCYFYLANLYGDVPLILTSNWQTNSKLAREGTTDIYQQIVEDLTAAKGLLSQNYLKSDGFSSTTDRVRPCKWVASALLARVYLYLGDWQNAEMESSLLINNSSYKLSALNDVFLKNSNEAIWQLQAVGTGVNSNTGEGKLFVLPPTGPNNGSFPVYLSDYIVNSFENGDQRKLNWVGSVTPTSGTTTYYFPNKYKIGSVNTTPQEYCTVFRLAEQYLIRAEARAQLNKPDDAQSDLNVIRSRAGLGATPANQKQPLLDAIMKERKVEFFTEWGNRWFDLKRTNTVDALMSSVTPTKGGTWQTTDQLYPIPKTELDKSPQLIQNSGY</sequence>
<comment type="subcellular location">
    <subcellularLocation>
        <location evidence="1">Cell outer membrane</location>
    </subcellularLocation>
</comment>
<name>G8TLY2_NIAKG</name>
<dbReference type="CDD" id="cd08977">
    <property type="entry name" value="SusD"/>
    <property type="match status" value="1"/>
</dbReference>
<proteinExistence type="inferred from homology"/>
<evidence type="ECO:0000256" key="3">
    <source>
        <dbReference type="ARBA" id="ARBA00022729"/>
    </source>
</evidence>
<dbReference type="KEGG" id="nko:Niako_2398"/>
<comment type="similarity">
    <text evidence="2">Belongs to the SusD family.</text>
</comment>
<keyword evidence="3" id="KW-0732">Signal</keyword>
<dbReference type="AlphaFoldDB" id="G8TLY2"/>
<evidence type="ECO:0000313" key="9">
    <source>
        <dbReference type="Proteomes" id="UP000005438"/>
    </source>
</evidence>
<dbReference type="RefSeq" id="WP_014218656.1">
    <property type="nucleotide sequence ID" value="NC_016609.1"/>
</dbReference>